<gene>
    <name evidence="4" type="ORF">SK3146_00938</name>
</gene>
<dbReference type="PANTHER" id="PTHR37836">
    <property type="entry name" value="LMO1036 PROTEIN"/>
    <property type="match status" value="1"/>
</dbReference>
<dbReference type="PANTHER" id="PTHR37836:SF2">
    <property type="entry name" value="DUF4038 DOMAIN-CONTAINING PROTEIN"/>
    <property type="match status" value="1"/>
</dbReference>
<proteinExistence type="predicted"/>
<evidence type="ECO:0000259" key="2">
    <source>
        <dbReference type="Pfam" id="PF16586"/>
    </source>
</evidence>
<dbReference type="InterPro" id="IPR041239">
    <property type="entry name" value="DUF5605"/>
</dbReference>
<dbReference type="Pfam" id="PF18310">
    <property type="entry name" value="DUF5605"/>
    <property type="match status" value="1"/>
</dbReference>
<feature type="domain" description="Apiosidase-like catalytic" evidence="1">
    <location>
        <begin position="110"/>
        <end position="369"/>
    </location>
</feature>
<evidence type="ECO:0000259" key="1">
    <source>
        <dbReference type="Pfam" id="PF13204"/>
    </source>
</evidence>
<dbReference type="Proteomes" id="UP001057134">
    <property type="component" value="Chromosome"/>
</dbReference>
<dbReference type="Pfam" id="PF13204">
    <property type="entry name" value="Apiosidase"/>
    <property type="match status" value="1"/>
</dbReference>
<feature type="domain" description="DUF5605" evidence="3">
    <location>
        <begin position="421"/>
        <end position="491"/>
    </location>
</feature>
<evidence type="ECO:0000313" key="5">
    <source>
        <dbReference type="Proteomes" id="UP001057134"/>
    </source>
</evidence>
<keyword evidence="5" id="KW-1185">Reference proteome</keyword>
<reference evidence="4" key="2">
    <citation type="journal article" date="2021" name="J Anim Sci Technol">
        <title>Complete genome sequence of Paenibacillus konkukensis sp. nov. SK3146 as a potential probiotic strain.</title>
        <authorList>
            <person name="Jung H.I."/>
            <person name="Park S."/>
            <person name="Niu K.M."/>
            <person name="Lee S.W."/>
            <person name="Kothari D."/>
            <person name="Yi K.J."/>
            <person name="Kim S.K."/>
        </authorList>
    </citation>
    <scope>NUCLEOTIDE SEQUENCE</scope>
    <source>
        <strain evidence="4">SK3146</strain>
    </source>
</reference>
<organism evidence="4 5">
    <name type="scientific">Paenibacillus konkukensis</name>
    <dbReference type="NCBI Taxonomy" id="2020716"/>
    <lineage>
        <taxon>Bacteria</taxon>
        <taxon>Bacillati</taxon>
        <taxon>Bacillota</taxon>
        <taxon>Bacilli</taxon>
        <taxon>Bacillales</taxon>
        <taxon>Paenibacillaceae</taxon>
        <taxon>Paenibacillus</taxon>
    </lineage>
</organism>
<dbReference type="Gene3D" id="3.20.20.80">
    <property type="entry name" value="Glycosidases"/>
    <property type="match status" value="1"/>
</dbReference>
<reference evidence="4" key="1">
    <citation type="submission" date="2018-02" db="EMBL/GenBank/DDBJ databases">
        <authorList>
            <person name="Kim S.-K."/>
            <person name="Jung H.-I."/>
            <person name="Lee S.-W."/>
        </authorList>
    </citation>
    <scope>NUCLEOTIDE SEQUENCE</scope>
    <source>
        <strain evidence="4">SK3146</strain>
    </source>
</reference>
<accession>A0ABY4RHY5</accession>
<dbReference type="InterPro" id="IPR032260">
    <property type="entry name" value="DUF5060"/>
</dbReference>
<evidence type="ECO:0000259" key="3">
    <source>
        <dbReference type="Pfam" id="PF18310"/>
    </source>
</evidence>
<dbReference type="InterPro" id="IPR017853">
    <property type="entry name" value="GH"/>
</dbReference>
<dbReference type="InterPro" id="IPR013783">
    <property type="entry name" value="Ig-like_fold"/>
</dbReference>
<dbReference type="SUPFAM" id="SSF51445">
    <property type="entry name" value="(Trans)glycosidases"/>
    <property type="match status" value="1"/>
</dbReference>
<feature type="domain" description="DUF5060" evidence="2">
    <location>
        <begin position="15"/>
        <end position="81"/>
    </location>
</feature>
<dbReference type="InterPro" id="IPR025277">
    <property type="entry name" value="Apiosidase-like_cat_dom"/>
</dbReference>
<dbReference type="EMBL" id="CP027059">
    <property type="protein sequence ID" value="UQZ81782.1"/>
    <property type="molecule type" value="Genomic_DNA"/>
</dbReference>
<sequence length="495" mass="57290">MNLINREAGEPGLSVPCWGIFNLALKGPAAGNPYRDIRLEAIFRHGNRTLRTRGFYDGDGMYRVRCMPDALGDWSYVTSSNIPELAGIEGSFRCSKPAPGSRGPVRVRDEYHFAYEDGTAYYPFGTTCYAWTHQEDRLQEETLHTLSQSPFNKIRMCVFPKNYSFNGTEPELFPFEGNPRDGFDFTRFNPMFFRRLEKRIVELQQLGIEADLILFHPYDKGRWGFDAMPPHADELYLQYAIARLSPYCNVWWSLANEYDFMKAKAPSDWDRLFRIVQTEDPYDHLRSIHNGTRMYDPESVVMYDHGKPWVTHCSIQHWDVNLAHEWQKLYRKPVVIDECGYEGNIPQRWGNLTGEEMVRRFWDGVTRGGYVSHGETFIHPEDEIWWAKGGRLYGDSGPRIQYLRRVLEQAPPGLKPLPVRDVPTIGIAGEYYLQYFGIHRPAYRVVDLPDDAQFNIQLLDTWTMESVPLDGTFTGSCRVELPGKPYMGLLITKLT</sequence>
<dbReference type="RefSeq" id="WP_249866180.1">
    <property type="nucleotide sequence ID" value="NZ_CP027059.1"/>
</dbReference>
<dbReference type="Pfam" id="PF16586">
    <property type="entry name" value="DUF5060"/>
    <property type="match status" value="1"/>
</dbReference>
<evidence type="ECO:0000313" key="4">
    <source>
        <dbReference type="EMBL" id="UQZ81782.1"/>
    </source>
</evidence>
<name>A0ABY4RHY5_9BACL</name>
<dbReference type="Gene3D" id="2.60.40.10">
    <property type="entry name" value="Immunoglobulins"/>
    <property type="match status" value="1"/>
</dbReference>
<protein>
    <submittedName>
        <fullName evidence="4">Endoglucanase</fullName>
    </submittedName>
</protein>
<dbReference type="Gene3D" id="2.60.40.3950">
    <property type="match status" value="1"/>
</dbReference>